<keyword evidence="2" id="KW-1185">Reference proteome</keyword>
<evidence type="ECO:0008006" key="3">
    <source>
        <dbReference type="Google" id="ProtNLM"/>
    </source>
</evidence>
<evidence type="ECO:0000313" key="2">
    <source>
        <dbReference type="Proteomes" id="UP000202176"/>
    </source>
</evidence>
<name>W5S582_9VIRU</name>
<gene>
    <name evidence="1" type="ORF">pv_361</name>
</gene>
<sequence length="518" mass="59670">MIYSKFEIVLSFEMQSASVQDLPNEIAQEILFKLPACSVLDACEIFPEVCNLNFWATKAKKDFGVSTEYFYLPLKNIGGFGTFQEIPKFENSLWGESKIVFRKKTEMSLNRGAFRYFQIANRFSLLPIAMHDETQYSKYGFIESPMFCIQADRMNQLDLVPSLVSFSSPNFLSYSSLIFNDFSTMASGFFSLYRQGIESSHFRHAVAERIFSSGFVNEMTQCGREWPKETEGISNGVIPPRLVKEISQNIYDQDLAYKFRTIVEEILELGDERLLPAICETIDKLIKFCPTAGPILLHSAIQGGNMASIKEVLKHGDFFNGIDPDFGEPYCNAYTYDRAAYFSGDFEIVRFVCGKCPSRFPLGNVTNIQIESFINGYRHHRKPERFLECLTHFSLFLSDEQVAFLCSLKDCDIVAHLLEVSIAQSELTVVEAAQKFIEANFYCFIGHLDLIAWAMRVLKKLFGSTPIPEFNLVTERRTESIIEERYDYVWEEDDKFLKELGKRCWKSERMFREGMRKN</sequence>
<evidence type="ECO:0000313" key="1">
    <source>
        <dbReference type="EMBL" id="AHH01928.1"/>
    </source>
</evidence>
<accession>W5S582</accession>
<dbReference type="EMBL" id="KF740664">
    <property type="protein sequence ID" value="AHH01928.1"/>
    <property type="molecule type" value="Genomic_DNA"/>
</dbReference>
<reference evidence="1 2" key="1">
    <citation type="journal article" date="2014" name="Proc. Natl. Acad. Sci. U.S.A.">
        <title>Thirty-thousand-year-old distant relative of giant icosahedral DNA viruses with a pandoravirus morphology.</title>
        <authorList>
            <person name="Legendre M."/>
            <person name="Bartoli J."/>
            <person name="Shmakova L."/>
            <person name="Jeudy S."/>
            <person name="Labadie K."/>
            <person name="Adrait A."/>
            <person name="Lescot M."/>
            <person name="Poirot O."/>
            <person name="Bertaux L."/>
            <person name="Bruley C."/>
            <person name="Coute Y."/>
            <person name="Rivkina E."/>
            <person name="Abergel C."/>
            <person name="Claverie J.M."/>
        </authorList>
    </citation>
    <scope>NUCLEOTIDE SEQUENCE [LARGE SCALE GENOMIC DNA]</scope>
    <source>
        <strain evidence="1">P1084-T</strain>
    </source>
</reference>
<organism evidence="1 2">
    <name type="scientific">Pithovirus sibericum</name>
    <dbReference type="NCBI Taxonomy" id="1450746"/>
    <lineage>
        <taxon>Viruses</taxon>
        <taxon>Pithoviruses</taxon>
        <taxon>Orthopithovirinae</taxon>
        <taxon>Alphapithovirus</taxon>
        <taxon>Alphapithovirus sibericum</taxon>
    </lineage>
</organism>
<proteinExistence type="predicted"/>
<protein>
    <recommendedName>
        <fullName evidence="3">F-box domain-containing protein</fullName>
    </recommendedName>
</protein>
<dbReference type="RefSeq" id="YP_009001263.1">
    <property type="nucleotide sequence ID" value="NC_023423.1"/>
</dbReference>
<dbReference type="Proteomes" id="UP000202176">
    <property type="component" value="Segment"/>
</dbReference>
<dbReference type="KEGG" id="vg:18266389"/>
<dbReference type="GeneID" id="18266389"/>